<gene>
    <name evidence="1" type="ORF">OFUS_LOCUS11566</name>
</gene>
<dbReference type="Pfam" id="PF14249">
    <property type="entry name" value="Tocopherol_cycl"/>
    <property type="match status" value="1"/>
</dbReference>
<organism evidence="1 2">
    <name type="scientific">Owenia fusiformis</name>
    <name type="common">Polychaete worm</name>
    <dbReference type="NCBI Taxonomy" id="6347"/>
    <lineage>
        <taxon>Eukaryota</taxon>
        <taxon>Metazoa</taxon>
        <taxon>Spiralia</taxon>
        <taxon>Lophotrochozoa</taxon>
        <taxon>Annelida</taxon>
        <taxon>Polychaeta</taxon>
        <taxon>Sedentaria</taxon>
        <taxon>Canalipalpata</taxon>
        <taxon>Sabellida</taxon>
        <taxon>Oweniida</taxon>
        <taxon>Oweniidae</taxon>
        <taxon>Owenia</taxon>
    </lineage>
</organism>
<dbReference type="PANTHER" id="PTHR35309:SF4">
    <property type="entry name" value="TOCOPHEROL CYCLASE"/>
    <property type="match status" value="1"/>
</dbReference>
<proteinExistence type="predicted"/>
<accession>A0A8J1Y1F7</accession>
<dbReference type="InterPro" id="IPR025893">
    <property type="entry name" value="Tocopherol_cyclase"/>
</dbReference>
<dbReference type="OrthoDB" id="5421239at2759"/>
<dbReference type="AlphaFoldDB" id="A0A8J1Y1F7"/>
<reference evidence="1" key="1">
    <citation type="submission" date="2022-03" db="EMBL/GenBank/DDBJ databases">
        <authorList>
            <person name="Martin C."/>
        </authorList>
    </citation>
    <scope>NUCLEOTIDE SEQUENCE</scope>
</reference>
<dbReference type="GO" id="GO:0009976">
    <property type="term" value="F:tocopherol cyclase activity"/>
    <property type="evidence" value="ECO:0007669"/>
    <property type="project" value="InterPro"/>
</dbReference>
<comment type="caution">
    <text evidence="1">The sequence shown here is derived from an EMBL/GenBank/DDBJ whole genome shotgun (WGS) entry which is preliminary data.</text>
</comment>
<dbReference type="EMBL" id="CAIIXF020000006">
    <property type="protein sequence ID" value="CAH1785519.1"/>
    <property type="molecule type" value="Genomic_DNA"/>
</dbReference>
<dbReference type="Proteomes" id="UP000749559">
    <property type="component" value="Unassembled WGS sequence"/>
</dbReference>
<evidence type="ECO:0000313" key="1">
    <source>
        <dbReference type="EMBL" id="CAH1785519.1"/>
    </source>
</evidence>
<name>A0A8J1Y1F7_OWEFU</name>
<evidence type="ECO:0000313" key="2">
    <source>
        <dbReference type="Proteomes" id="UP000749559"/>
    </source>
</evidence>
<keyword evidence="2" id="KW-1185">Reference proteome</keyword>
<sequence length="376" mass="42242">MYGSIIQILLTGVLFCLTVFPINANHFDPHVYPKHGPFFEGWYVRISGLRQNRSFGILFGKVLPDSQEKARDTALASVLIYDPKHSDKLVSYDLFANDTDVNVTVKGGRSVTHDPDFESPADFRWEIKNACYLEVKPNRSRIHFAIGPIIVDVALGSPVPWGRKGVGPEGWLEHFPLPLHWFVFSLRSPVISYTIENKDTHMIYKGENTGVAHMEKNWGNSFPKAWIWSEGVDVKTNISFALSGGPVNFYDIITIPGYLIGYRNPLKGFDLSFRPVDNLIELIHNDGCNGEIAVKAVGIYYSVHFYISAKIGTFSECLYGPETNGFRKACTESYNAKANISVYRLGTLVDTHTIHNSALEFGGDFVCRKRCKQAFT</sequence>
<dbReference type="PANTHER" id="PTHR35309">
    <property type="match status" value="1"/>
</dbReference>
<protein>
    <submittedName>
        <fullName evidence="1">Uncharacterized protein</fullName>
    </submittedName>
</protein>